<dbReference type="RefSeq" id="WP_260190484.1">
    <property type="nucleotide sequence ID" value="NZ_JAFFZE010000009.1"/>
</dbReference>
<evidence type="ECO:0000313" key="3">
    <source>
        <dbReference type="Proteomes" id="UP001156441"/>
    </source>
</evidence>
<evidence type="ECO:0000256" key="1">
    <source>
        <dbReference type="ARBA" id="ARBA00005254"/>
    </source>
</evidence>
<keyword evidence="3" id="KW-1185">Reference proteome</keyword>
<dbReference type="PANTHER" id="PTHR42964:SF1">
    <property type="entry name" value="POLYKETIDE BIOSYNTHESIS ENOYL-COA HYDRATASE PKSH-RELATED"/>
    <property type="match status" value="1"/>
</dbReference>
<dbReference type="Gene3D" id="3.90.226.10">
    <property type="entry name" value="2-enoyl-CoA Hydratase, Chain A, domain 1"/>
    <property type="match status" value="1"/>
</dbReference>
<sequence length="229" mass="24105">MAVIARTVAPVDLSSRTVAALLAEVRAAERSSSRALVLRADRPVFCSGAALDAVTDWTPRDHARLWELLSALRDSRLVTVAVVDGAAYGGGVGLAAACDLVVAGAGASFRLTEVLVGLVPALIWPFVAARIGHHAMFRSALLATSLDAAGAHRLGLADEVRADPDESVGGLARALRRMPRNSVADLKACRRALTHVPAGYLDQSYGLLRAAVEDDVVLDRIESLRGIRA</sequence>
<dbReference type="PANTHER" id="PTHR42964">
    <property type="entry name" value="ENOYL-COA HYDRATASE"/>
    <property type="match status" value="1"/>
</dbReference>
<dbReference type="InterPro" id="IPR029045">
    <property type="entry name" value="ClpP/crotonase-like_dom_sf"/>
</dbReference>
<organism evidence="2 3">
    <name type="scientific">Actinophytocola gossypii</name>
    <dbReference type="NCBI Taxonomy" id="2812003"/>
    <lineage>
        <taxon>Bacteria</taxon>
        <taxon>Bacillati</taxon>
        <taxon>Actinomycetota</taxon>
        <taxon>Actinomycetes</taxon>
        <taxon>Pseudonocardiales</taxon>
        <taxon>Pseudonocardiaceae</taxon>
    </lineage>
</organism>
<comment type="caution">
    <text evidence="2">The sequence shown here is derived from an EMBL/GenBank/DDBJ whole genome shotgun (WGS) entry which is preliminary data.</text>
</comment>
<gene>
    <name evidence="2" type="ORF">JT362_08295</name>
</gene>
<evidence type="ECO:0000313" key="2">
    <source>
        <dbReference type="EMBL" id="MCT2583114.1"/>
    </source>
</evidence>
<comment type="similarity">
    <text evidence="1">Belongs to the enoyl-CoA hydratase/isomerase family.</text>
</comment>
<protein>
    <submittedName>
        <fullName evidence="2">Enoyl-CoA hydratase/isomerase family protein</fullName>
    </submittedName>
</protein>
<dbReference type="CDD" id="cd06558">
    <property type="entry name" value="crotonase-like"/>
    <property type="match status" value="1"/>
</dbReference>
<accession>A0ABT2J693</accession>
<name>A0ABT2J693_9PSEU</name>
<dbReference type="Proteomes" id="UP001156441">
    <property type="component" value="Unassembled WGS sequence"/>
</dbReference>
<dbReference type="EMBL" id="JAFFZE010000009">
    <property type="protein sequence ID" value="MCT2583114.1"/>
    <property type="molecule type" value="Genomic_DNA"/>
</dbReference>
<dbReference type="InterPro" id="IPR001753">
    <property type="entry name" value="Enoyl-CoA_hydra/iso"/>
</dbReference>
<dbReference type="InterPro" id="IPR051683">
    <property type="entry name" value="Enoyl-CoA_Hydratase/Isomerase"/>
</dbReference>
<reference evidence="2 3" key="1">
    <citation type="submission" date="2021-02" db="EMBL/GenBank/DDBJ databases">
        <title>Actinophytocola xerophila sp. nov., isolated from soil of cotton cropping field.</title>
        <authorList>
            <person name="Huang R."/>
            <person name="Chen X."/>
            <person name="Ge X."/>
            <person name="Liu W."/>
        </authorList>
    </citation>
    <scope>NUCLEOTIDE SEQUENCE [LARGE SCALE GENOMIC DNA]</scope>
    <source>
        <strain evidence="2 3">S1-96</strain>
    </source>
</reference>
<proteinExistence type="inferred from homology"/>
<dbReference type="SUPFAM" id="SSF52096">
    <property type="entry name" value="ClpP/crotonase"/>
    <property type="match status" value="1"/>
</dbReference>
<dbReference type="Pfam" id="PF00378">
    <property type="entry name" value="ECH_1"/>
    <property type="match status" value="1"/>
</dbReference>